<dbReference type="InterPro" id="IPR006357">
    <property type="entry name" value="HAD-SF_hydro_IIA"/>
</dbReference>
<gene>
    <name evidence="1" type="ORF">SAMN05216200_103311</name>
</gene>
<dbReference type="AlphaFoldDB" id="A0A1M7SVR5"/>
<organism evidence="1 2">
    <name type="scientific">Oceanicella actignis</name>
    <dbReference type="NCBI Taxonomy" id="1189325"/>
    <lineage>
        <taxon>Bacteria</taxon>
        <taxon>Pseudomonadati</taxon>
        <taxon>Pseudomonadota</taxon>
        <taxon>Alphaproteobacteria</taxon>
        <taxon>Rhodobacterales</taxon>
        <taxon>Paracoccaceae</taxon>
        <taxon>Oceanicella</taxon>
    </lineage>
</organism>
<dbReference type="EMBL" id="FRDL01000003">
    <property type="protein sequence ID" value="SHN62595.1"/>
    <property type="molecule type" value="Genomic_DNA"/>
</dbReference>
<evidence type="ECO:0000313" key="1">
    <source>
        <dbReference type="EMBL" id="SHN62595.1"/>
    </source>
</evidence>
<sequence length="304" mass="32437">MTLQEREASGPEAIFALYLRAAPRLPRAPRRGAARPAPDLGALAASFDLFVLDAFGVLNIGERAVPGAAERIARLRAMGKKVVVATNAAGYPKSRLLARYAALGFDFAPDEVVSSRETLLAALQDQPPRRWGVMADPAWGEEELEGLDARFLLDDPADYAGAEGFLLLGSGAWTPARQAMLAETLARDPRPVLVGNPDLAAPRDRGHSQEPGRFAHMLAEIPGVTPQFYGKPFGAIFERVLARAGTAPERAVMVGDTLHTDVLGGLAAGMSAALVTDSGSIHQGRAGRDMARADLWPDYVLPRI</sequence>
<dbReference type="RefSeq" id="WP_072746876.1">
    <property type="nucleotide sequence ID" value="NZ_FOHL01000001.1"/>
</dbReference>
<dbReference type="STRING" id="1189325.SAMN04488119_101310"/>
<dbReference type="InterPro" id="IPR036412">
    <property type="entry name" value="HAD-like_sf"/>
</dbReference>
<dbReference type="GO" id="GO:0016791">
    <property type="term" value="F:phosphatase activity"/>
    <property type="evidence" value="ECO:0007669"/>
    <property type="project" value="TreeGrafter"/>
</dbReference>
<dbReference type="NCBIfam" id="TIGR01460">
    <property type="entry name" value="HAD-SF-IIA"/>
    <property type="match status" value="1"/>
</dbReference>
<dbReference type="Gene3D" id="3.40.50.1000">
    <property type="entry name" value="HAD superfamily/HAD-like"/>
    <property type="match status" value="2"/>
</dbReference>
<dbReference type="Proteomes" id="UP000184066">
    <property type="component" value="Unassembled WGS sequence"/>
</dbReference>
<evidence type="ECO:0000313" key="2">
    <source>
        <dbReference type="Proteomes" id="UP000184066"/>
    </source>
</evidence>
<dbReference type="PANTHER" id="PTHR19288">
    <property type="entry name" value="4-NITROPHENYLPHOSPHATASE-RELATED"/>
    <property type="match status" value="1"/>
</dbReference>
<keyword evidence="2" id="KW-1185">Reference proteome</keyword>
<dbReference type="Pfam" id="PF13242">
    <property type="entry name" value="Hydrolase_like"/>
    <property type="match status" value="1"/>
</dbReference>
<protein>
    <submittedName>
        <fullName evidence="1">Haloacid Dehalogenase Superfamily Class (Subfamily) IIA</fullName>
    </submittedName>
</protein>
<dbReference type="Pfam" id="PF13344">
    <property type="entry name" value="Hydrolase_6"/>
    <property type="match status" value="1"/>
</dbReference>
<accession>A0A1M7SVR5</accession>
<dbReference type="InterPro" id="IPR023214">
    <property type="entry name" value="HAD_sf"/>
</dbReference>
<dbReference type="SUPFAM" id="SSF56784">
    <property type="entry name" value="HAD-like"/>
    <property type="match status" value="1"/>
</dbReference>
<proteinExistence type="predicted"/>
<dbReference type="PANTHER" id="PTHR19288:SF90">
    <property type="entry name" value="OS08G0542600 PROTEIN"/>
    <property type="match status" value="1"/>
</dbReference>
<dbReference type="OrthoDB" id="148966at2"/>
<dbReference type="GO" id="GO:0005737">
    <property type="term" value="C:cytoplasm"/>
    <property type="evidence" value="ECO:0007669"/>
    <property type="project" value="TreeGrafter"/>
</dbReference>
<reference evidence="1 2" key="1">
    <citation type="submission" date="2016-12" db="EMBL/GenBank/DDBJ databases">
        <authorList>
            <person name="Song W.-J."/>
            <person name="Kurnit D.M."/>
        </authorList>
    </citation>
    <scope>NUCLEOTIDE SEQUENCE [LARGE SCALE GENOMIC DNA]</scope>
    <source>
        <strain evidence="1 2">CGMCC 1.10808</strain>
    </source>
</reference>
<name>A0A1M7SVR5_9RHOB</name>